<keyword evidence="6" id="KW-0472">Membrane</keyword>
<dbReference type="EMBL" id="DRTV01000077">
    <property type="protein sequence ID" value="HHF57979.1"/>
    <property type="molecule type" value="Genomic_DNA"/>
</dbReference>
<name>A0A7C5MBF2_UNCW3</name>
<feature type="non-terminal residue" evidence="8">
    <location>
        <position position="301"/>
    </location>
</feature>
<dbReference type="InterPro" id="IPR051906">
    <property type="entry name" value="TolC-like"/>
</dbReference>
<dbReference type="PANTHER" id="PTHR30026">
    <property type="entry name" value="OUTER MEMBRANE PROTEIN TOLC"/>
    <property type="match status" value="1"/>
</dbReference>
<organism evidence="8">
    <name type="scientific">candidate division WOR-3 bacterium</name>
    <dbReference type="NCBI Taxonomy" id="2052148"/>
    <lineage>
        <taxon>Bacteria</taxon>
        <taxon>Bacteria division WOR-3</taxon>
    </lineage>
</organism>
<reference evidence="8" key="1">
    <citation type="journal article" date="2020" name="mSystems">
        <title>Genome- and Community-Level Interaction Insights into Carbon Utilization and Element Cycling Functions of Hydrothermarchaeota in Hydrothermal Sediment.</title>
        <authorList>
            <person name="Zhou Z."/>
            <person name="Liu Y."/>
            <person name="Xu W."/>
            <person name="Pan J."/>
            <person name="Luo Z.H."/>
            <person name="Li M."/>
        </authorList>
    </citation>
    <scope>NUCLEOTIDE SEQUENCE [LARGE SCALE GENOMIC DNA]</scope>
    <source>
        <strain evidence="8">HyVt-94</strain>
    </source>
</reference>
<evidence type="ECO:0000256" key="6">
    <source>
        <dbReference type="ARBA" id="ARBA00023136"/>
    </source>
</evidence>
<dbReference type="AlphaFoldDB" id="A0A7C5MBF2"/>
<keyword evidence="7" id="KW-0998">Cell outer membrane</keyword>
<dbReference type="GO" id="GO:0015288">
    <property type="term" value="F:porin activity"/>
    <property type="evidence" value="ECO:0007669"/>
    <property type="project" value="TreeGrafter"/>
</dbReference>
<accession>A0A7C5MBF2</accession>
<sequence length="301" mass="34752">MVFKLILFIMISRDTLYLSQKDAVELALKNNLILKSSESQVNASKFGVKEARSAFFPQVSFQAGYRRVSLVQEMKSFILDSLVMTPGGAFIPVGHYESIPFGRKDNYSLSFNVSQPLFTWGNIIRGYKLSLLNFKNKLIEDSITRESLIKNVKELYIYALVAKEYYDLTLFIDEELRKHYESAKKKFENGSATELELLQAEVKYRTHKPKIEEAKKNYENILDLLKINLGIDTSQIIVLKDSLEGEIPKSLPEFCVEERLDLKSLELQMEMLKLQKNIFKSSNLPSLFAGFNYLYQRPFGF</sequence>
<dbReference type="GO" id="GO:1990281">
    <property type="term" value="C:efflux pump complex"/>
    <property type="evidence" value="ECO:0007669"/>
    <property type="project" value="TreeGrafter"/>
</dbReference>
<comment type="similarity">
    <text evidence="2">Belongs to the outer membrane factor (OMF) (TC 1.B.17) family.</text>
</comment>
<evidence type="ECO:0000256" key="7">
    <source>
        <dbReference type="ARBA" id="ARBA00023237"/>
    </source>
</evidence>
<evidence type="ECO:0000256" key="2">
    <source>
        <dbReference type="ARBA" id="ARBA00007613"/>
    </source>
</evidence>
<comment type="subcellular location">
    <subcellularLocation>
        <location evidence="1">Cell outer membrane</location>
    </subcellularLocation>
</comment>
<evidence type="ECO:0000256" key="1">
    <source>
        <dbReference type="ARBA" id="ARBA00004442"/>
    </source>
</evidence>
<evidence type="ECO:0000313" key="8">
    <source>
        <dbReference type="EMBL" id="HHF57979.1"/>
    </source>
</evidence>
<dbReference type="InterPro" id="IPR003423">
    <property type="entry name" value="OMP_efflux"/>
</dbReference>
<comment type="caution">
    <text evidence="8">The sequence shown here is derived from an EMBL/GenBank/DDBJ whole genome shotgun (WGS) entry which is preliminary data.</text>
</comment>
<evidence type="ECO:0000256" key="5">
    <source>
        <dbReference type="ARBA" id="ARBA00022692"/>
    </source>
</evidence>
<protein>
    <submittedName>
        <fullName evidence="8">TolC family protein</fullName>
    </submittedName>
</protein>
<dbReference type="SUPFAM" id="SSF56954">
    <property type="entry name" value="Outer membrane efflux proteins (OEP)"/>
    <property type="match status" value="1"/>
</dbReference>
<dbReference type="Pfam" id="PF02321">
    <property type="entry name" value="OEP"/>
    <property type="match status" value="1"/>
</dbReference>
<keyword evidence="5" id="KW-0812">Transmembrane</keyword>
<gene>
    <name evidence="8" type="ORF">ENL41_00970</name>
</gene>
<proteinExistence type="inferred from homology"/>
<evidence type="ECO:0000256" key="3">
    <source>
        <dbReference type="ARBA" id="ARBA00022448"/>
    </source>
</evidence>
<dbReference type="PANTHER" id="PTHR30026:SF20">
    <property type="entry name" value="OUTER MEMBRANE PROTEIN TOLC"/>
    <property type="match status" value="1"/>
</dbReference>
<dbReference type="Gene3D" id="1.20.1600.10">
    <property type="entry name" value="Outer membrane efflux proteins (OEP)"/>
    <property type="match status" value="1"/>
</dbReference>
<dbReference type="GO" id="GO:0015562">
    <property type="term" value="F:efflux transmembrane transporter activity"/>
    <property type="evidence" value="ECO:0007669"/>
    <property type="project" value="InterPro"/>
</dbReference>
<keyword evidence="3" id="KW-0813">Transport</keyword>
<keyword evidence="4" id="KW-1134">Transmembrane beta strand</keyword>
<dbReference type="Proteomes" id="UP000886014">
    <property type="component" value="Unassembled WGS sequence"/>
</dbReference>
<dbReference type="GO" id="GO:0009279">
    <property type="term" value="C:cell outer membrane"/>
    <property type="evidence" value="ECO:0007669"/>
    <property type="project" value="UniProtKB-SubCell"/>
</dbReference>
<evidence type="ECO:0000256" key="4">
    <source>
        <dbReference type="ARBA" id="ARBA00022452"/>
    </source>
</evidence>